<accession>A0A9W8MFS7</accession>
<name>A0A9W8MFS7_9AGAR</name>
<dbReference type="OrthoDB" id="3700556at2759"/>
<evidence type="ECO:0000313" key="1">
    <source>
        <dbReference type="EMBL" id="KAJ2926994.1"/>
    </source>
</evidence>
<comment type="caution">
    <text evidence="1">The sequence shown here is derived from an EMBL/GenBank/DDBJ whole genome shotgun (WGS) entry which is preliminary data.</text>
</comment>
<dbReference type="Proteomes" id="UP001140091">
    <property type="component" value="Unassembled WGS sequence"/>
</dbReference>
<keyword evidence="2" id="KW-1185">Reference proteome</keyword>
<proteinExistence type="predicted"/>
<gene>
    <name evidence="1" type="ORF">H1R20_g10085</name>
</gene>
<dbReference type="AlphaFoldDB" id="A0A9W8MFS7"/>
<feature type="non-terminal residue" evidence="1">
    <location>
        <position position="1"/>
    </location>
</feature>
<organism evidence="1 2">
    <name type="scientific">Candolleomyces eurysporus</name>
    <dbReference type="NCBI Taxonomy" id="2828524"/>
    <lineage>
        <taxon>Eukaryota</taxon>
        <taxon>Fungi</taxon>
        <taxon>Dikarya</taxon>
        <taxon>Basidiomycota</taxon>
        <taxon>Agaricomycotina</taxon>
        <taxon>Agaricomycetes</taxon>
        <taxon>Agaricomycetidae</taxon>
        <taxon>Agaricales</taxon>
        <taxon>Agaricineae</taxon>
        <taxon>Psathyrellaceae</taxon>
        <taxon>Candolleomyces</taxon>
    </lineage>
</organism>
<protein>
    <submittedName>
        <fullName evidence="1">Uncharacterized protein</fullName>
    </submittedName>
</protein>
<sequence length="189" mass="21888">MAKLKCPQSYMVVPSDDDFDALAQHLLDSGFRSTPWSYAIKDPEKLKADPVKAKVYREGYEGQYQQIDDNSLRKYVGLAPPTDEASAKRFTQVDHLFYPDRELMLQSVISTLLKDKRTLWRNKLSSWAISYLYGQLMMPDDCLDSLEDEEVKGWFDKQIRRYEGGLDRTPAHIVKRRGRTEKPVEDSGM</sequence>
<evidence type="ECO:0000313" key="2">
    <source>
        <dbReference type="Proteomes" id="UP001140091"/>
    </source>
</evidence>
<reference evidence="1" key="1">
    <citation type="submission" date="2022-06" db="EMBL/GenBank/DDBJ databases">
        <title>Genome Sequence of Candolleomyces eurysporus.</title>
        <authorList>
            <person name="Buettner E."/>
        </authorList>
    </citation>
    <scope>NUCLEOTIDE SEQUENCE</scope>
    <source>
        <strain evidence="1">VTCC 930004</strain>
    </source>
</reference>
<dbReference type="EMBL" id="JANBPK010001040">
    <property type="protein sequence ID" value="KAJ2926994.1"/>
    <property type="molecule type" value="Genomic_DNA"/>
</dbReference>